<dbReference type="EMBL" id="CP003003">
    <property type="protein sequence ID" value="AEO56662.1"/>
    <property type="molecule type" value="Genomic_DNA"/>
</dbReference>
<dbReference type="STRING" id="573729.G2QAB2"/>
<dbReference type="InParanoid" id="G2QAB2"/>
<reference evidence="1 2" key="1">
    <citation type="journal article" date="2011" name="Nat. Biotechnol.">
        <title>Comparative genomic analysis of the thermophilic biomass-degrading fungi Myceliophthora thermophila and Thielavia terrestris.</title>
        <authorList>
            <person name="Berka R.M."/>
            <person name="Grigoriev I.V."/>
            <person name="Otillar R."/>
            <person name="Salamov A."/>
            <person name="Grimwood J."/>
            <person name="Reid I."/>
            <person name="Ishmael N."/>
            <person name="John T."/>
            <person name="Darmond C."/>
            <person name="Moisan M.-C."/>
            <person name="Henrissat B."/>
            <person name="Coutinho P.M."/>
            <person name="Lombard V."/>
            <person name="Natvig D.O."/>
            <person name="Lindquist E."/>
            <person name="Schmutz J."/>
            <person name="Lucas S."/>
            <person name="Harris P."/>
            <person name="Powlowski J."/>
            <person name="Bellemare A."/>
            <person name="Taylor D."/>
            <person name="Butler G."/>
            <person name="de Vries R.P."/>
            <person name="Allijn I.E."/>
            <person name="van den Brink J."/>
            <person name="Ushinsky S."/>
            <person name="Storms R."/>
            <person name="Powell A.J."/>
            <person name="Paulsen I.T."/>
            <person name="Elbourne L.D.H."/>
            <person name="Baker S.E."/>
            <person name="Magnuson J."/>
            <person name="LaBoissiere S."/>
            <person name="Clutterbuck A.J."/>
            <person name="Martinez D."/>
            <person name="Wogulis M."/>
            <person name="de Leon A.L."/>
            <person name="Rey M.W."/>
            <person name="Tsang A."/>
        </authorList>
    </citation>
    <scope>NUCLEOTIDE SEQUENCE [LARGE SCALE GENOMIC DNA]</scope>
    <source>
        <strain evidence="2">ATCC 42464 / BCRC 31852 / DSM 1799</strain>
    </source>
</reference>
<accession>G2QAB2</accession>
<dbReference type="RefSeq" id="XP_003661907.1">
    <property type="nucleotide sequence ID" value="XM_003661859.1"/>
</dbReference>
<organism evidence="1 2">
    <name type="scientific">Thermothelomyces thermophilus (strain ATCC 42464 / BCRC 31852 / DSM 1799)</name>
    <name type="common">Sporotrichum thermophile</name>
    <dbReference type="NCBI Taxonomy" id="573729"/>
    <lineage>
        <taxon>Eukaryota</taxon>
        <taxon>Fungi</taxon>
        <taxon>Dikarya</taxon>
        <taxon>Ascomycota</taxon>
        <taxon>Pezizomycotina</taxon>
        <taxon>Sordariomycetes</taxon>
        <taxon>Sordariomycetidae</taxon>
        <taxon>Sordariales</taxon>
        <taxon>Chaetomiaceae</taxon>
        <taxon>Thermothelomyces</taxon>
    </lineage>
</organism>
<dbReference type="VEuPathDB" id="FungiDB:MYCTH_78828"/>
<sequence length="219" mass="24633">MAAVAYSPDAYNSLPSLRAASGQLKELDGESVVSGPIRQLFVSHGVHKRFGVVLLHKHLDIGPTERLVEYGHTSIPWEVGDTTSYVIDKYEGTIFPRSFRLMEGNFVPYEFGYFHERPHPVFLGERDSQFLKEFGSFLAEHQLDGVLGLRDLDQRDSKLNVEVTEGKANIMMPRGSVPESELIPAVWIFGLDDDDRCHCREYCYRDSKGNHTGSDHGCG</sequence>
<gene>
    <name evidence="1" type="ORF">MYCTH_78828</name>
</gene>
<keyword evidence="2" id="KW-1185">Reference proteome</keyword>
<evidence type="ECO:0000313" key="1">
    <source>
        <dbReference type="EMBL" id="AEO56662.1"/>
    </source>
</evidence>
<dbReference type="OMA" id="IEALWIF"/>
<dbReference type="AlphaFoldDB" id="G2QAB2"/>
<dbReference type="OrthoDB" id="2322999at2759"/>
<dbReference type="GeneID" id="11510712"/>
<protein>
    <submittedName>
        <fullName evidence="1">Uncharacterized protein</fullName>
    </submittedName>
</protein>
<name>G2QAB2_THET4</name>
<evidence type="ECO:0000313" key="2">
    <source>
        <dbReference type="Proteomes" id="UP000007322"/>
    </source>
</evidence>
<dbReference type="Proteomes" id="UP000007322">
    <property type="component" value="Chromosome 2"/>
</dbReference>
<dbReference type="eggNOG" id="ENOG502SPRM">
    <property type="taxonomic scope" value="Eukaryota"/>
</dbReference>
<proteinExistence type="predicted"/>
<dbReference type="HOGENOM" id="CLU_100665_2_0_1"/>
<dbReference type="KEGG" id="mtm:MYCTH_78828"/>